<feature type="region of interest" description="Disordered" evidence="1">
    <location>
        <begin position="1"/>
        <end position="150"/>
    </location>
</feature>
<proteinExistence type="predicted"/>
<sequence length="150" mass="16127">MKSSVIAFIDHNIENPYAPEPTTQNPSEDTGYFYSRVKTGQTKETQESNGRSSDNSADDSGSPKQDSEGVSETNTQNEQSLGHGTEKVHNQGFGISSSAKTDVSTHPSGPGQHSNGPSNPMGLRCPGLPKTSLNEHPQTLRTLVEARHHI</sequence>
<gene>
    <name evidence="2" type="ORF">BASA50_007262</name>
</gene>
<dbReference type="Proteomes" id="UP001648503">
    <property type="component" value="Unassembled WGS sequence"/>
</dbReference>
<organism evidence="2 3">
    <name type="scientific">Batrachochytrium salamandrivorans</name>
    <dbReference type="NCBI Taxonomy" id="1357716"/>
    <lineage>
        <taxon>Eukaryota</taxon>
        <taxon>Fungi</taxon>
        <taxon>Fungi incertae sedis</taxon>
        <taxon>Chytridiomycota</taxon>
        <taxon>Chytridiomycota incertae sedis</taxon>
        <taxon>Chytridiomycetes</taxon>
        <taxon>Rhizophydiales</taxon>
        <taxon>Rhizophydiales incertae sedis</taxon>
        <taxon>Batrachochytrium</taxon>
    </lineage>
</organism>
<accession>A0ABQ8F7G1</accession>
<evidence type="ECO:0000313" key="2">
    <source>
        <dbReference type="EMBL" id="KAH6593548.1"/>
    </source>
</evidence>
<evidence type="ECO:0000256" key="1">
    <source>
        <dbReference type="SAM" id="MobiDB-lite"/>
    </source>
</evidence>
<feature type="compositionally biased region" description="Polar residues" evidence="1">
    <location>
        <begin position="131"/>
        <end position="141"/>
    </location>
</feature>
<feature type="compositionally biased region" description="Polar residues" evidence="1">
    <location>
        <begin position="38"/>
        <end position="82"/>
    </location>
</feature>
<name>A0ABQ8F7G1_9FUNG</name>
<dbReference type="EMBL" id="JAFCIX010000352">
    <property type="protein sequence ID" value="KAH6593548.1"/>
    <property type="molecule type" value="Genomic_DNA"/>
</dbReference>
<keyword evidence="3" id="KW-1185">Reference proteome</keyword>
<comment type="caution">
    <text evidence="2">The sequence shown here is derived from an EMBL/GenBank/DDBJ whole genome shotgun (WGS) entry which is preliminary data.</text>
</comment>
<reference evidence="2 3" key="1">
    <citation type="submission" date="2021-02" db="EMBL/GenBank/DDBJ databases">
        <title>Variation within the Batrachochytrium salamandrivorans European outbreak.</title>
        <authorList>
            <person name="Kelly M."/>
            <person name="Pasmans F."/>
            <person name="Shea T.P."/>
            <person name="Munoz J.F."/>
            <person name="Carranza S."/>
            <person name="Cuomo C.A."/>
            <person name="Martel A."/>
        </authorList>
    </citation>
    <scope>NUCLEOTIDE SEQUENCE [LARGE SCALE GENOMIC DNA]</scope>
    <source>
        <strain evidence="2 3">AMFP18/2</strain>
    </source>
</reference>
<feature type="compositionally biased region" description="Polar residues" evidence="1">
    <location>
        <begin position="93"/>
        <end position="118"/>
    </location>
</feature>
<protein>
    <submittedName>
        <fullName evidence="2">Uncharacterized protein</fullName>
    </submittedName>
</protein>
<evidence type="ECO:0000313" key="3">
    <source>
        <dbReference type="Proteomes" id="UP001648503"/>
    </source>
</evidence>